<dbReference type="EMBL" id="QGDI01000018">
    <property type="protein sequence ID" value="PWJ09894.1"/>
    <property type="molecule type" value="Genomic_DNA"/>
</dbReference>
<evidence type="ECO:0000259" key="3">
    <source>
        <dbReference type="Pfam" id="PF14191"/>
    </source>
</evidence>
<dbReference type="Proteomes" id="UP000245720">
    <property type="component" value="Unassembled WGS sequence"/>
</dbReference>
<evidence type="ECO:0000259" key="1">
    <source>
        <dbReference type="Pfam" id="PF12957"/>
    </source>
</evidence>
<dbReference type="InterPro" id="IPR024383">
    <property type="entry name" value="DUF3849"/>
</dbReference>
<dbReference type="InterPro" id="IPR024559">
    <property type="entry name" value="DUF3846"/>
</dbReference>
<sequence>MKGLIYKYSRETAKYENELREYQESKKENIKCKEAIEEAIRTHFDGMHLDTSCVGDIFDEFGYDRTMWVLAATVKNKSFDGRFSNINKGWARTIIPSHLDKYEFDEYAVQSHPAVLNGFIDSVRAEYEALGLLSSEECLKDSYKEDYANKLLILRPEILNDQSRKPAFQYFYAENGFGCDPNSIGRKVFGTFIADGEKSHFSRGDFIGIADKEKLPEWASKRLEAISAPKIKVRIYQINSEKDMKDLEFRDYDFAMSKGGVDPGIYQQVYGGIAYAHDLGELYMQCNIGNSPLGFYGHTMSVSDVIEICEGKDSGFYFVDSFGFKRLDDFDVSQTDHEDLMKVVILENDREPYQAEIRKDIHAMQSIVGGLIEPVYFEENGDALCFCNEEFLLNDSAPNRVIGNTLIHGTCFICGDGYNDEGERDSCTLTDEQVDKYIQMFPQSVIEISPEEDIGMTMICF</sequence>
<proteinExistence type="predicted"/>
<name>A0A315XT30_RUMFL</name>
<accession>A0A315XT30</accession>
<dbReference type="RefSeq" id="WP_109727986.1">
    <property type="nucleotide sequence ID" value="NZ_QGDI01000018.1"/>
</dbReference>
<evidence type="ECO:0000313" key="4">
    <source>
        <dbReference type="EMBL" id="PWJ09894.1"/>
    </source>
</evidence>
<feature type="domain" description="YodL-like" evidence="3">
    <location>
        <begin position="232"/>
        <end position="330"/>
    </location>
</feature>
<dbReference type="OrthoDB" id="9806961at2"/>
<dbReference type="InterPro" id="IPR025923">
    <property type="entry name" value="YodL-like_dom"/>
</dbReference>
<feature type="domain" description="DUF3849" evidence="2">
    <location>
        <begin position="5"/>
        <end position="128"/>
    </location>
</feature>
<gene>
    <name evidence="4" type="ORF">IE37_03328</name>
</gene>
<protein>
    <submittedName>
        <fullName evidence="4">Uncharacterized protein DUF3846</fullName>
    </submittedName>
</protein>
<evidence type="ECO:0000259" key="2">
    <source>
        <dbReference type="Pfam" id="PF12960"/>
    </source>
</evidence>
<comment type="caution">
    <text evidence="4">The sequence shown here is derived from an EMBL/GenBank/DDBJ whole genome shotgun (WGS) entry which is preliminary data.</text>
</comment>
<dbReference type="Pfam" id="PF12957">
    <property type="entry name" value="DUF3846"/>
    <property type="match status" value="1"/>
</dbReference>
<evidence type="ECO:0000313" key="5">
    <source>
        <dbReference type="Proteomes" id="UP000245720"/>
    </source>
</evidence>
<feature type="domain" description="DUF3846" evidence="1">
    <location>
        <begin position="341"/>
        <end position="441"/>
    </location>
</feature>
<reference evidence="4 5" key="1">
    <citation type="submission" date="2018-05" db="EMBL/GenBank/DDBJ databases">
        <title>The Hungate 1000. A catalogue of reference genomes from the rumen microbiome.</title>
        <authorList>
            <person name="Kelly W."/>
        </authorList>
    </citation>
    <scope>NUCLEOTIDE SEQUENCE [LARGE SCALE GENOMIC DNA]</scope>
    <source>
        <strain evidence="4 5">SAb67</strain>
    </source>
</reference>
<organism evidence="4 5">
    <name type="scientific">Ruminococcus flavefaciens</name>
    <dbReference type="NCBI Taxonomy" id="1265"/>
    <lineage>
        <taxon>Bacteria</taxon>
        <taxon>Bacillati</taxon>
        <taxon>Bacillota</taxon>
        <taxon>Clostridia</taxon>
        <taxon>Eubacteriales</taxon>
        <taxon>Oscillospiraceae</taxon>
        <taxon>Ruminococcus</taxon>
    </lineage>
</organism>
<dbReference type="AlphaFoldDB" id="A0A315XT30"/>
<dbReference type="Pfam" id="PF12960">
    <property type="entry name" value="DUF3849"/>
    <property type="match status" value="1"/>
</dbReference>
<dbReference type="Pfam" id="PF14191">
    <property type="entry name" value="YodL"/>
    <property type="match status" value="1"/>
</dbReference>